<reference evidence="2 3" key="1">
    <citation type="journal article" date="2023" name="Sci. Data">
        <title>Genome assembly of the Korean intertidal mud-creeper Batillaria attramentaria.</title>
        <authorList>
            <person name="Patra A.K."/>
            <person name="Ho P.T."/>
            <person name="Jun S."/>
            <person name="Lee S.J."/>
            <person name="Kim Y."/>
            <person name="Won Y.J."/>
        </authorList>
    </citation>
    <scope>NUCLEOTIDE SEQUENCE [LARGE SCALE GENOMIC DNA]</scope>
    <source>
        <strain evidence="2">Wonlab-2016</strain>
    </source>
</reference>
<evidence type="ECO:0000313" key="2">
    <source>
        <dbReference type="EMBL" id="KAK7506392.1"/>
    </source>
</evidence>
<organism evidence="2 3">
    <name type="scientific">Batillaria attramentaria</name>
    <dbReference type="NCBI Taxonomy" id="370345"/>
    <lineage>
        <taxon>Eukaryota</taxon>
        <taxon>Metazoa</taxon>
        <taxon>Spiralia</taxon>
        <taxon>Lophotrochozoa</taxon>
        <taxon>Mollusca</taxon>
        <taxon>Gastropoda</taxon>
        <taxon>Caenogastropoda</taxon>
        <taxon>Sorbeoconcha</taxon>
        <taxon>Cerithioidea</taxon>
        <taxon>Batillariidae</taxon>
        <taxon>Batillaria</taxon>
    </lineage>
</organism>
<feature type="non-terminal residue" evidence="2">
    <location>
        <position position="146"/>
    </location>
</feature>
<keyword evidence="3" id="KW-1185">Reference proteome</keyword>
<feature type="region of interest" description="Disordered" evidence="1">
    <location>
        <begin position="36"/>
        <end position="62"/>
    </location>
</feature>
<dbReference type="EMBL" id="JACVVK020000007">
    <property type="protein sequence ID" value="KAK7506392.1"/>
    <property type="molecule type" value="Genomic_DNA"/>
</dbReference>
<protein>
    <submittedName>
        <fullName evidence="2">Uncharacterized protein</fullName>
    </submittedName>
</protein>
<name>A0ABD0M421_9CAEN</name>
<accession>A0ABD0M421</accession>
<comment type="caution">
    <text evidence="2">The sequence shown here is derived from an EMBL/GenBank/DDBJ whole genome shotgun (WGS) entry which is preliminary data.</text>
</comment>
<evidence type="ECO:0000313" key="3">
    <source>
        <dbReference type="Proteomes" id="UP001519460"/>
    </source>
</evidence>
<evidence type="ECO:0000256" key="1">
    <source>
        <dbReference type="SAM" id="MobiDB-lite"/>
    </source>
</evidence>
<dbReference type="Proteomes" id="UP001519460">
    <property type="component" value="Unassembled WGS sequence"/>
</dbReference>
<sequence>MFYAGIAAAGGKDYNGECVKVSLTPPKHIQGQFVRAKQHDKKFRGESKEIGESDTPSSSSVENVWAPVGSWVRVFTQLSSHPSPRLYPSDHPEWFIPWVVLISEETERSVDTTLKDGCVSCKAPTPHAAYPQRDLLVPDAVSTHTK</sequence>
<dbReference type="AlphaFoldDB" id="A0ABD0M421"/>
<proteinExistence type="predicted"/>
<gene>
    <name evidence="2" type="ORF">BaRGS_00002504</name>
</gene>